<comment type="caution">
    <text evidence="1">The sequence shown here is derived from an EMBL/GenBank/DDBJ whole genome shotgun (WGS) entry which is preliminary data.</text>
</comment>
<feature type="non-terminal residue" evidence="1">
    <location>
        <position position="1"/>
    </location>
</feature>
<protein>
    <submittedName>
        <fullName evidence="1">Uncharacterized protein</fullName>
    </submittedName>
</protein>
<sequence length="131" mass="15214">CNAELKPLIQQLRKMNVVIISNKALRKLDFLKYDKFIEIGYPNCYLDGTLDNAYIEAMKYNKPGVYILACGIPAILLAQKLHGKIKDSWFIDTGSIWDTFVGIGAQRPTRRYLYSHPKEYQEWLDKNLKNL</sequence>
<organism evidence="1">
    <name type="scientific">marine sediment metagenome</name>
    <dbReference type="NCBI Taxonomy" id="412755"/>
    <lineage>
        <taxon>unclassified sequences</taxon>
        <taxon>metagenomes</taxon>
        <taxon>ecological metagenomes</taxon>
    </lineage>
</organism>
<dbReference type="EMBL" id="BARV01007468">
    <property type="protein sequence ID" value="GAI08398.1"/>
    <property type="molecule type" value="Genomic_DNA"/>
</dbReference>
<name>X1KNZ0_9ZZZZ</name>
<gene>
    <name evidence="1" type="ORF">S06H3_15201</name>
</gene>
<reference evidence="1" key="1">
    <citation type="journal article" date="2014" name="Front. Microbiol.">
        <title>High frequency of phylogenetically diverse reductive dehalogenase-homologous genes in deep subseafloor sedimentary metagenomes.</title>
        <authorList>
            <person name="Kawai M."/>
            <person name="Futagami T."/>
            <person name="Toyoda A."/>
            <person name="Takaki Y."/>
            <person name="Nishi S."/>
            <person name="Hori S."/>
            <person name="Arai W."/>
            <person name="Tsubouchi T."/>
            <person name="Morono Y."/>
            <person name="Uchiyama I."/>
            <person name="Ito T."/>
            <person name="Fujiyama A."/>
            <person name="Inagaki F."/>
            <person name="Takami H."/>
        </authorList>
    </citation>
    <scope>NUCLEOTIDE SEQUENCE</scope>
    <source>
        <strain evidence="1">Expedition CK06-06</strain>
    </source>
</reference>
<accession>X1KNZ0</accession>
<evidence type="ECO:0000313" key="1">
    <source>
        <dbReference type="EMBL" id="GAI08398.1"/>
    </source>
</evidence>
<proteinExistence type="predicted"/>
<dbReference type="AlphaFoldDB" id="X1KNZ0"/>